<keyword evidence="5 8" id="KW-0378">Hydrolase</keyword>
<protein>
    <recommendedName>
        <fullName evidence="8">Ribonuclease E</fullName>
        <shortName evidence="8">RNase E</shortName>
        <ecNumber evidence="8">3.1.26.12</ecNumber>
    </recommendedName>
</protein>
<reference evidence="12 13" key="2">
    <citation type="journal article" date="2017" name="Int. J. Syst. Evol. Microbiol.">
        <title>Adaptation of Surface-Associated Bacteria to the Open Ocean: A Genomically Distinct Subpopulation of Phaeobacter gallaeciensis Colonizes Pacific Mesozooplankton.</title>
        <authorList>
            <person name="Freese H.M."/>
            <person name="Methner A."/>
            <person name="Overmann J."/>
        </authorList>
    </citation>
    <scope>NUCLEOTIDE SEQUENCE [LARGE SCALE GENOMIC DNA]</scope>
    <source>
        <strain evidence="12 13">P66</strain>
    </source>
</reference>
<accession>A0ABM6REC1</accession>
<feature type="compositionally biased region" description="Acidic residues" evidence="9">
    <location>
        <begin position="221"/>
        <end position="238"/>
    </location>
</feature>
<evidence type="ECO:0000256" key="7">
    <source>
        <dbReference type="ARBA" id="ARBA00022884"/>
    </source>
</evidence>
<feature type="compositionally biased region" description="Low complexity" evidence="9">
    <location>
        <begin position="919"/>
        <end position="935"/>
    </location>
</feature>
<comment type="cofactor">
    <cofactor evidence="8">
        <name>Mg(2+)</name>
        <dbReference type="ChEBI" id="CHEBI:18420"/>
    </cofactor>
    <text evidence="8">Binds 1 Mg(2+) ion per subunit.</text>
</comment>
<evidence type="ECO:0000313" key="12">
    <source>
        <dbReference type="EMBL" id="AUQ94784.1"/>
    </source>
</evidence>
<keyword evidence="8" id="KW-0698">rRNA processing</keyword>
<dbReference type="Pfam" id="PF20833">
    <property type="entry name" value="RNase_E_G_Thio"/>
    <property type="match status" value="1"/>
</dbReference>
<feature type="compositionally biased region" description="Basic residues" evidence="9">
    <location>
        <begin position="737"/>
        <end position="749"/>
    </location>
</feature>
<evidence type="ECO:0000256" key="5">
    <source>
        <dbReference type="ARBA" id="ARBA00022801"/>
    </source>
</evidence>
<dbReference type="SUPFAM" id="SSF50249">
    <property type="entry name" value="Nucleic acid-binding proteins"/>
    <property type="match status" value="1"/>
</dbReference>
<feature type="compositionally biased region" description="Low complexity" evidence="9">
    <location>
        <begin position="204"/>
        <end position="220"/>
    </location>
</feature>
<dbReference type="PANTHER" id="PTHR30001">
    <property type="entry name" value="RIBONUCLEASE"/>
    <property type="match status" value="1"/>
</dbReference>
<evidence type="ECO:0000256" key="4">
    <source>
        <dbReference type="ARBA" id="ARBA00022759"/>
    </source>
</evidence>
<dbReference type="EC" id="3.1.26.12" evidence="8"/>
<feature type="compositionally biased region" description="Low complexity" evidence="9">
    <location>
        <begin position="944"/>
        <end position="955"/>
    </location>
</feature>
<keyword evidence="3 8" id="KW-0479">Metal-binding</keyword>
<reference evidence="12 13" key="1">
    <citation type="journal article" date="2017" name="Genome Biol. Evol.">
        <title>Trajectories and Drivers of Genome Evolution in Surface-Associated Marine Phaeobacter.</title>
        <authorList>
            <person name="Freese H.M."/>
            <person name="Sikorski J."/>
            <person name="Bunk B."/>
            <person name="Scheuner C."/>
            <person name="Meier-Kolthoff J.P."/>
            <person name="Sproer C."/>
            <person name="Gram L."/>
            <person name="Overmann J."/>
        </authorList>
    </citation>
    <scope>NUCLEOTIDE SEQUENCE [LARGE SCALE GENOMIC DNA]</scope>
    <source>
        <strain evidence="12 13">P66</strain>
    </source>
</reference>
<keyword evidence="8" id="KW-0819">tRNA processing</keyword>
<evidence type="ECO:0000313" key="13">
    <source>
        <dbReference type="Proteomes" id="UP000236536"/>
    </source>
</evidence>
<evidence type="ECO:0000256" key="3">
    <source>
        <dbReference type="ARBA" id="ARBA00022723"/>
    </source>
</evidence>
<organism evidence="12 13">
    <name type="scientific">Phaeobacter inhibens</name>
    <dbReference type="NCBI Taxonomy" id="221822"/>
    <lineage>
        <taxon>Bacteria</taxon>
        <taxon>Pseudomonadati</taxon>
        <taxon>Pseudomonadota</taxon>
        <taxon>Alphaproteobacteria</taxon>
        <taxon>Rhodobacterales</taxon>
        <taxon>Roseobacteraceae</taxon>
        <taxon>Phaeobacter</taxon>
    </lineage>
</organism>
<dbReference type="PANTHER" id="PTHR30001:SF1">
    <property type="entry name" value="RIBONUCLEASE E_G-LIKE PROTEIN, CHLOROPLASTIC"/>
    <property type="match status" value="1"/>
</dbReference>
<keyword evidence="2 8" id="KW-0540">Nuclease</keyword>
<keyword evidence="7 8" id="KW-0694">RNA-binding</keyword>
<dbReference type="NCBIfam" id="TIGR00757">
    <property type="entry name" value="RNaseEG"/>
    <property type="match status" value="1"/>
</dbReference>
<keyword evidence="4 8" id="KW-0255">Endonuclease</keyword>
<name>A0ABM6REC1_9RHOB</name>
<feature type="binding site" evidence="8">
    <location>
        <position position="594"/>
    </location>
    <ligand>
        <name>Zn(2+)</name>
        <dbReference type="ChEBI" id="CHEBI:29105"/>
        <note>ligand shared between dimeric partners</note>
    </ligand>
</feature>
<keyword evidence="8" id="KW-0862">Zinc</keyword>
<feature type="compositionally biased region" description="Acidic residues" evidence="9">
    <location>
        <begin position="701"/>
        <end position="721"/>
    </location>
</feature>
<comment type="subunit">
    <text evidence="8">Homotetramer formed by a dimer of dimers.</text>
</comment>
<feature type="region of interest" description="Disordered" evidence="9">
    <location>
        <begin position="173"/>
        <end position="269"/>
    </location>
</feature>
<dbReference type="GO" id="GO:0008995">
    <property type="term" value="F:ribonuclease E activity"/>
    <property type="evidence" value="ECO:0007669"/>
    <property type="project" value="UniProtKB-EC"/>
</dbReference>
<dbReference type="Proteomes" id="UP000236536">
    <property type="component" value="Chromosome"/>
</dbReference>
<evidence type="ECO:0000256" key="8">
    <source>
        <dbReference type="HAMAP-Rule" id="MF_00970"/>
    </source>
</evidence>
<feature type="binding site" evidence="8">
    <location>
        <position position="490"/>
    </location>
    <ligand>
        <name>Mg(2+)</name>
        <dbReference type="ChEBI" id="CHEBI:18420"/>
        <note>catalytic</note>
    </ligand>
</feature>
<keyword evidence="8" id="KW-0997">Cell inner membrane</keyword>
<feature type="domain" description="RNase E/G thioredoxin-like" evidence="11">
    <location>
        <begin position="590"/>
        <end position="674"/>
    </location>
</feature>
<keyword evidence="13" id="KW-1185">Reference proteome</keyword>
<keyword evidence="8" id="KW-1003">Cell membrane</keyword>
<feature type="compositionally biased region" description="Basic and acidic residues" evidence="9">
    <location>
        <begin position="120"/>
        <end position="136"/>
    </location>
</feature>
<keyword evidence="8" id="KW-0820">tRNA-binding</keyword>
<feature type="compositionally biased region" description="Low complexity" evidence="9">
    <location>
        <begin position="822"/>
        <end position="832"/>
    </location>
</feature>
<feature type="binding site" evidence="8">
    <location>
        <position position="591"/>
    </location>
    <ligand>
        <name>Zn(2+)</name>
        <dbReference type="ChEBI" id="CHEBI:29105"/>
        <note>ligand shared between dimeric partners</note>
    </ligand>
</feature>
<comment type="catalytic activity">
    <reaction evidence="8">
        <text>Endonucleolytic cleavage of single-stranded RNA in A- and U-rich regions.</text>
        <dbReference type="EC" id="3.1.26.12"/>
    </reaction>
</comment>
<feature type="region of interest" description="Required for zinc-mediated homotetramerization and catalytic activity" evidence="8">
    <location>
        <begin position="591"/>
        <end position="594"/>
    </location>
</feature>
<keyword evidence="8" id="KW-0699">rRNA-binding</keyword>
<keyword evidence="8" id="KW-0472">Membrane</keyword>
<keyword evidence="1 8" id="KW-0963">Cytoplasm</keyword>
<keyword evidence="6 8" id="KW-0460">Magnesium</keyword>
<evidence type="ECO:0000256" key="9">
    <source>
        <dbReference type="SAM" id="MobiDB-lite"/>
    </source>
</evidence>
<dbReference type="InterPro" id="IPR048583">
    <property type="entry name" value="RNase_E_G_thioredoxin-like"/>
</dbReference>
<dbReference type="InterPro" id="IPR019307">
    <property type="entry name" value="RNA-bd_AU-1/RNase_E/G"/>
</dbReference>
<dbReference type="InterPro" id="IPR012340">
    <property type="entry name" value="NA-bd_OB-fold"/>
</dbReference>
<comment type="function">
    <text evidence="8">Endoribonuclease that plays a central role in RNA processing and decay. Required for the maturation of 5S and 16S rRNAs and the majority of tRNAs. Also involved in the degradation of most mRNAs.</text>
</comment>
<dbReference type="Gene3D" id="2.40.50.140">
    <property type="entry name" value="Nucleic acid-binding proteins"/>
    <property type="match status" value="2"/>
</dbReference>
<comment type="subcellular location">
    <subcellularLocation>
        <location evidence="8">Cytoplasm</location>
    </subcellularLocation>
    <subcellularLocation>
        <location evidence="8">Cell inner membrane</location>
        <topology evidence="8">Peripheral membrane protein</topology>
        <orientation evidence="8">Cytoplasmic side</orientation>
    </subcellularLocation>
</comment>
<feature type="binding site" evidence="8">
    <location>
        <position position="533"/>
    </location>
    <ligand>
        <name>Mg(2+)</name>
        <dbReference type="ChEBI" id="CHEBI:18420"/>
        <note>catalytic</note>
    </ligand>
</feature>
<feature type="compositionally biased region" description="Basic residues" evidence="9">
    <location>
        <begin position="108"/>
        <end position="119"/>
    </location>
</feature>
<dbReference type="Gene3D" id="3.40.1260.20">
    <property type="entry name" value="Ribonuclease E, catalytic domain"/>
    <property type="match status" value="1"/>
</dbReference>
<feature type="compositionally biased region" description="Low complexity" evidence="9">
    <location>
        <begin position="855"/>
        <end position="910"/>
    </location>
</feature>
<feature type="region of interest" description="Disordered" evidence="9">
    <location>
        <begin position="90"/>
        <end position="149"/>
    </location>
</feature>
<dbReference type="InterPro" id="IPR004659">
    <property type="entry name" value="RNase_E/G"/>
</dbReference>
<comment type="similarity">
    <text evidence="8">Belongs to the RNase E/G family. RNase E subfamily.</text>
</comment>
<gene>
    <name evidence="8 12" type="primary">rne</name>
    <name evidence="12" type="ORF">PhaeoP66_02007</name>
</gene>
<feature type="compositionally biased region" description="Basic and acidic residues" evidence="9">
    <location>
        <begin position="90"/>
        <end position="100"/>
    </location>
</feature>
<dbReference type="Pfam" id="PF10150">
    <property type="entry name" value="RNase_E_G"/>
    <property type="match status" value="1"/>
</dbReference>
<evidence type="ECO:0000256" key="1">
    <source>
        <dbReference type="ARBA" id="ARBA00022490"/>
    </source>
</evidence>
<feature type="region of interest" description="Disordered" evidence="9">
    <location>
        <begin position="701"/>
        <end position="971"/>
    </location>
</feature>
<evidence type="ECO:0000259" key="11">
    <source>
        <dbReference type="Pfam" id="PF20833"/>
    </source>
</evidence>
<proteinExistence type="inferred from homology"/>
<feature type="compositionally biased region" description="Basic and acidic residues" evidence="9">
    <location>
        <begin position="791"/>
        <end position="803"/>
    </location>
</feature>
<evidence type="ECO:0000256" key="2">
    <source>
        <dbReference type="ARBA" id="ARBA00022722"/>
    </source>
</evidence>
<dbReference type="EMBL" id="CP010705">
    <property type="protein sequence ID" value="AUQ94784.1"/>
    <property type="molecule type" value="Genomic_DNA"/>
</dbReference>
<evidence type="ECO:0000259" key="10">
    <source>
        <dbReference type="Pfam" id="PF10150"/>
    </source>
</evidence>
<dbReference type="InterPro" id="IPR028878">
    <property type="entry name" value="RNase_E"/>
</dbReference>
<feature type="domain" description="RNA-binding protein AU-1/Ribonuclease E/G" evidence="10">
    <location>
        <begin position="308"/>
        <end position="578"/>
    </location>
</feature>
<sequence length="971" mass="105118">MLIDATHAEETRVVVVDGNKVEEFDFESENKRQLAGNIYLAKVTRVEPSLQAAFVDYGGNRHGFLAFSEIHPDYYQIPVADREALMEEERAYAEAQRARDDEEDAKPARRQSRSRRGRTKAADVKSADVVETKDVSPETAENGADIAGMETIDLTDEVAVAETKLADVPEAAQTEAAADDATTAEPVVEEAVKDASDTPEAQDASSENGEAEGAADTATTEADDAADDADADADDSADTDAAADATAKDENIESVADEDDSEDIRPVRKPRPRRYKIQEVIKVRQVLLVQVVKEERGNKGAALTTYLSLAGRYCVLMPNTARGGGISRKITNAADRKKLKDIAVELDVPTGAGLIVRTAGAKRTKSEIKRDYEYLQRLWEQIRELTLKSIAPAKIYEEGDLIKRSIRDLYSREIDEVLVEGERGYRIAKDFMKMIMPSHAKNVKNYQDQLPLFARFQVESYLGAMFNPTVQLKSGGYIVIGVTEALVAIDVNSGRATKEGSIEETALKTNLEAAEEVARQLRLRDLAGLIVIDFIDMDERKNNAAVEKRMKDKLKTDRARIQVGRISGFGLMEMSRQRLRPGMIEATTAPCPHCHGTGLIRSDDSLALSILRQIEEEGTRRRSREVLVRCPVSIANYLMNQKREHIAQIETRYGLSVRIEGDPHLVSPDFSLEKFKTASRVVPVATAPVVSVDTSIMDQVDADEASDEADEAEVETNDTDVAEVQAAGDEGEGDNKPKRKRRRRRRRKSSGADGDDSNNAAQGDANADDQKASDDAAADDADAQGEPAEGSDAKEAEGDGEVKKRTRTRTRSRSRKKKTDETVAAEAEAPAETDAKAEPEGQAIVTEAKAEDSNAAEAEAPVASAEAPVEGVEEPVVLNGDAAAEVPAAAEAETAAATEEAAPAQIVADEATAEDVVADQDTPAAEATAPEAADAPTEEPEAAPEPALATAEAEPASPPKPKRRGWWSVGS</sequence>
<evidence type="ECO:0000256" key="6">
    <source>
        <dbReference type="ARBA" id="ARBA00022842"/>
    </source>
</evidence>
<comment type="cofactor">
    <cofactor evidence="8">
        <name>Zn(2+)</name>
        <dbReference type="ChEBI" id="CHEBI:29105"/>
    </cofactor>
    <text evidence="8">Binds 2 Zn(2+) ions per homotetramer.</text>
</comment>
<feature type="compositionally biased region" description="Low complexity" evidence="9">
    <location>
        <begin position="173"/>
        <end position="186"/>
    </location>
</feature>
<feature type="compositionally biased region" description="Basic residues" evidence="9">
    <location>
        <begin position="804"/>
        <end position="817"/>
    </location>
</feature>
<dbReference type="HAMAP" id="MF_00970">
    <property type="entry name" value="RNase_E"/>
    <property type="match status" value="1"/>
</dbReference>